<dbReference type="PANTHER" id="PTHR30290">
    <property type="entry name" value="PERIPLASMIC BINDING COMPONENT OF ABC TRANSPORTER"/>
    <property type="match status" value="1"/>
</dbReference>
<feature type="chain" id="PRO_5038663536" evidence="1">
    <location>
        <begin position="22"/>
        <end position="545"/>
    </location>
</feature>
<dbReference type="Gene3D" id="3.40.190.10">
    <property type="entry name" value="Periplasmic binding protein-like II"/>
    <property type="match status" value="1"/>
</dbReference>
<dbReference type="Gene3D" id="3.10.105.10">
    <property type="entry name" value="Dipeptide-binding Protein, Domain 3"/>
    <property type="match status" value="1"/>
</dbReference>
<dbReference type="GO" id="GO:1904680">
    <property type="term" value="F:peptide transmembrane transporter activity"/>
    <property type="evidence" value="ECO:0007669"/>
    <property type="project" value="TreeGrafter"/>
</dbReference>
<dbReference type="STRING" id="1193682.BJP25_03225"/>
<dbReference type="GO" id="GO:0042597">
    <property type="term" value="C:periplasmic space"/>
    <property type="evidence" value="ECO:0007669"/>
    <property type="project" value="UniProtKB-ARBA"/>
</dbReference>
<gene>
    <name evidence="3" type="ORF">BJP25_03225</name>
</gene>
<evidence type="ECO:0000313" key="3">
    <source>
        <dbReference type="EMBL" id="OLR90006.1"/>
    </source>
</evidence>
<dbReference type="PIRSF" id="PIRSF002741">
    <property type="entry name" value="MppA"/>
    <property type="match status" value="1"/>
</dbReference>
<sequence length="545" mass="59204">MRRPRWIAVSSVTLAVALATAACGQGGDDAAADGADGTITVFNTEPENPLVPGNTTESGGSRVVRALFTGLTTYDPVTGDSVNAVADAIDTTDSKTFTIKLKTGWKWHDGTEVTAKNFVDAWNTTAYSPNGFQAASFFEQIQGYADVHTQDPDGTNGPQKAPEPTAKEMSGLKVVDQHTFTVTLSAPFAVFPIKLGYNAFLPLPDAYFADPKKFEANPIGNGPFKFVSRVPNSEIKLTRFDEYPGAGKPKFKDLVLRSYETPDAAYAAVISGELDFLEVVPTSALAGGKYKQDLPGRNGSTPYMGNQTISFPYYVPEYRNADLHKAISLAINRDEITSKIFDGTRIPADGWVNPAVPGYVKGQCADLCTYDPAKAKQYLAKSGFTGQLQLVANNDGGHKDWITATCNSIKNAIGLDCVYAPIPTFDETRKAQNARQMKGPYRTGWIADYPSIENFLNQLYRTGASSNDGEYSNPALDALLAKADAAPTVEQGNALYQEAERMLRDDMPVIPLWNQTAQYVWSERVADVRLNTSRDLDLTTIRVTG</sequence>
<evidence type="ECO:0000256" key="1">
    <source>
        <dbReference type="SAM" id="SignalP"/>
    </source>
</evidence>
<keyword evidence="4" id="KW-1185">Reference proteome</keyword>
<dbReference type="OrthoDB" id="9046151at2"/>
<dbReference type="EMBL" id="MKQR01000028">
    <property type="protein sequence ID" value="OLR90006.1"/>
    <property type="molecule type" value="Genomic_DNA"/>
</dbReference>
<dbReference type="GO" id="GO:0043190">
    <property type="term" value="C:ATP-binding cassette (ABC) transporter complex"/>
    <property type="evidence" value="ECO:0007669"/>
    <property type="project" value="InterPro"/>
</dbReference>
<feature type="signal peptide" evidence="1">
    <location>
        <begin position="1"/>
        <end position="21"/>
    </location>
</feature>
<dbReference type="CDD" id="cd00995">
    <property type="entry name" value="PBP2_NikA_DppA_OppA_like"/>
    <property type="match status" value="1"/>
</dbReference>
<feature type="domain" description="Solute-binding protein family 5" evidence="2">
    <location>
        <begin position="86"/>
        <end position="466"/>
    </location>
</feature>
<proteinExistence type="predicted"/>
<protein>
    <submittedName>
        <fullName evidence="3">Peptide ABC transporter substrate-binding protein</fullName>
    </submittedName>
</protein>
<dbReference type="AlphaFoldDB" id="A0A1Q9LDB9"/>
<dbReference type="PANTHER" id="PTHR30290:SF83">
    <property type="entry name" value="ABC TRANSPORTER SUBSTRATE-BINDING PROTEIN"/>
    <property type="match status" value="1"/>
</dbReference>
<keyword evidence="1" id="KW-0732">Signal</keyword>
<dbReference type="InterPro" id="IPR039424">
    <property type="entry name" value="SBP_5"/>
</dbReference>
<dbReference type="Proteomes" id="UP000186040">
    <property type="component" value="Unassembled WGS sequence"/>
</dbReference>
<dbReference type="Pfam" id="PF00496">
    <property type="entry name" value="SBP_bac_5"/>
    <property type="match status" value="1"/>
</dbReference>
<organism evidence="3 4">
    <name type="scientific">Actinokineospora bangkokensis</name>
    <dbReference type="NCBI Taxonomy" id="1193682"/>
    <lineage>
        <taxon>Bacteria</taxon>
        <taxon>Bacillati</taxon>
        <taxon>Actinomycetota</taxon>
        <taxon>Actinomycetes</taxon>
        <taxon>Pseudonocardiales</taxon>
        <taxon>Pseudonocardiaceae</taxon>
        <taxon>Actinokineospora</taxon>
    </lineage>
</organism>
<evidence type="ECO:0000313" key="4">
    <source>
        <dbReference type="Proteomes" id="UP000186040"/>
    </source>
</evidence>
<dbReference type="SUPFAM" id="SSF53850">
    <property type="entry name" value="Periplasmic binding protein-like II"/>
    <property type="match status" value="1"/>
</dbReference>
<evidence type="ECO:0000259" key="2">
    <source>
        <dbReference type="Pfam" id="PF00496"/>
    </source>
</evidence>
<dbReference type="InterPro" id="IPR030678">
    <property type="entry name" value="Peptide/Ni-bd"/>
</dbReference>
<comment type="caution">
    <text evidence="3">The sequence shown here is derived from an EMBL/GenBank/DDBJ whole genome shotgun (WGS) entry which is preliminary data.</text>
</comment>
<dbReference type="PROSITE" id="PS51257">
    <property type="entry name" value="PROKAR_LIPOPROTEIN"/>
    <property type="match status" value="1"/>
</dbReference>
<accession>A0A1Q9LDB9</accession>
<dbReference type="GO" id="GO:0015833">
    <property type="term" value="P:peptide transport"/>
    <property type="evidence" value="ECO:0007669"/>
    <property type="project" value="TreeGrafter"/>
</dbReference>
<dbReference type="Gene3D" id="3.90.76.10">
    <property type="entry name" value="Dipeptide-binding Protein, Domain 1"/>
    <property type="match status" value="1"/>
</dbReference>
<name>A0A1Q9LDB9_9PSEU</name>
<dbReference type="InterPro" id="IPR000914">
    <property type="entry name" value="SBP_5_dom"/>
</dbReference>
<dbReference type="RefSeq" id="WP_075978214.1">
    <property type="nucleotide sequence ID" value="NZ_MKQR01000028.1"/>
</dbReference>
<reference evidence="3 4" key="1">
    <citation type="submission" date="2016-10" db="EMBL/GenBank/DDBJ databases">
        <title>The Draft Genome Sequence of Actinokineospora bangkokensis 44EHWT reveals the biosynthetic pathway of antifungal compounds Thailandins with unusual extender unit butylmalonyl-CoA.</title>
        <authorList>
            <person name="Greule A."/>
            <person name="Intra B."/>
            <person name="Flemming S."/>
            <person name="Rommel M.G."/>
            <person name="Panbangred W."/>
            <person name="Bechthold A."/>
        </authorList>
    </citation>
    <scope>NUCLEOTIDE SEQUENCE [LARGE SCALE GENOMIC DNA]</scope>
    <source>
        <strain evidence="3 4">44EHW</strain>
    </source>
</reference>